<dbReference type="Gene3D" id="2.30.30.40">
    <property type="entry name" value="SH3 Domains"/>
    <property type="match status" value="2"/>
</dbReference>
<evidence type="ECO:0000313" key="3">
    <source>
        <dbReference type="Proteomes" id="UP000034156"/>
    </source>
</evidence>
<evidence type="ECO:0000313" key="2">
    <source>
        <dbReference type="EMBL" id="AKH39511.1"/>
    </source>
</evidence>
<dbReference type="PATRIC" id="fig|44574.3.peg.1821"/>
<reference evidence="3" key="1">
    <citation type="submission" date="2015-05" db="EMBL/GenBank/DDBJ databases">
        <title>Draft genome of Nitrosomonas communis strain Nm2.</title>
        <authorList>
            <person name="Kozlowski J.A."/>
            <person name="Kits K.D."/>
            <person name="Stein L.Y."/>
        </authorList>
    </citation>
    <scope>NUCLEOTIDE SEQUENCE [LARGE SCALE GENOMIC DNA]</scope>
    <source>
        <strain evidence="3">Nm2</strain>
    </source>
</reference>
<dbReference type="KEGG" id="nco:AAW31_07500"/>
<organism evidence="2 3">
    <name type="scientific">Nitrosomonas communis</name>
    <dbReference type="NCBI Taxonomy" id="44574"/>
    <lineage>
        <taxon>Bacteria</taxon>
        <taxon>Pseudomonadati</taxon>
        <taxon>Pseudomonadota</taxon>
        <taxon>Betaproteobacteria</taxon>
        <taxon>Nitrosomonadales</taxon>
        <taxon>Nitrosomonadaceae</taxon>
        <taxon>Nitrosomonas</taxon>
    </lineage>
</organism>
<dbReference type="AlphaFoldDB" id="A0A0F7KJ85"/>
<feature type="domain" description="SH3b" evidence="1">
    <location>
        <begin position="76"/>
        <end position="141"/>
    </location>
</feature>
<name>A0A0F7KJ85_9PROT</name>
<dbReference type="InterPro" id="IPR003646">
    <property type="entry name" value="SH3-like_bac-type"/>
</dbReference>
<dbReference type="Proteomes" id="UP000034156">
    <property type="component" value="Chromosome"/>
</dbReference>
<protein>
    <recommendedName>
        <fullName evidence="1">SH3b domain-containing protein</fullName>
    </recommendedName>
</protein>
<reference evidence="2 3" key="2">
    <citation type="journal article" date="2016" name="Genome Announc.">
        <title>Genome Sequence of Nitrosomonas communis Strain Nm2, a Mesophilic Ammonia-Oxidizing Bacterium Isolated from Mediterranean Soil.</title>
        <authorList>
            <person name="Kozlowski J.A."/>
            <person name="Kits K.D."/>
            <person name="Stein L.Y."/>
        </authorList>
    </citation>
    <scope>NUCLEOTIDE SEQUENCE [LARGE SCALE GENOMIC DNA]</scope>
    <source>
        <strain evidence="2 3">Nm2</strain>
    </source>
</reference>
<sequence length="141" mass="15915">MFFSLFFSCWGMAAEAEFFSVSENAVIMYDAPSLNAEKLYVVSIHLPLKVIAKVEGWVKVSDSSDAVAWIERKFLSDKRFIIVTAPLASVYQSPDVHSPLLFQAQKNVVIEWLNSDVAGWVKVRHRNGQSGYIRTNQVWGS</sequence>
<dbReference type="Pfam" id="PF06347">
    <property type="entry name" value="SH3_4"/>
    <property type="match status" value="2"/>
</dbReference>
<evidence type="ECO:0000259" key="1">
    <source>
        <dbReference type="PROSITE" id="PS51781"/>
    </source>
</evidence>
<keyword evidence="3" id="KW-1185">Reference proteome</keyword>
<gene>
    <name evidence="2" type="ORF">AAW31_07500</name>
</gene>
<dbReference type="EMBL" id="CP011451">
    <property type="protein sequence ID" value="AKH39511.1"/>
    <property type="molecule type" value="Genomic_DNA"/>
</dbReference>
<accession>A0A0F7KJ85</accession>
<dbReference type="InterPro" id="IPR010466">
    <property type="entry name" value="DUF1058"/>
</dbReference>
<dbReference type="PROSITE" id="PS51781">
    <property type="entry name" value="SH3B"/>
    <property type="match status" value="1"/>
</dbReference>
<proteinExistence type="predicted"/>
<dbReference type="SMART" id="SM00287">
    <property type="entry name" value="SH3b"/>
    <property type="match status" value="2"/>
</dbReference>